<evidence type="ECO:0000313" key="2">
    <source>
        <dbReference type="Proteomes" id="UP000779508"/>
    </source>
</evidence>
<evidence type="ECO:0008006" key="3">
    <source>
        <dbReference type="Google" id="ProtNLM"/>
    </source>
</evidence>
<dbReference type="Proteomes" id="UP000779508">
    <property type="component" value="Unassembled WGS sequence"/>
</dbReference>
<proteinExistence type="predicted"/>
<keyword evidence="2" id="KW-1185">Reference proteome</keyword>
<accession>A0ABS6G5D2</accession>
<sequence length="300" mass="34508">MRKSRIGIRRRQRRINIGVAIFFLVILPITAVAIGSRITEWLVIPTINTDNILKPPSGITLEGSGDVEDGSIEKEVNNVKDVTEVSGKEEINTEITNQNSLSAYMIQIASISDNKNIESLIEQLNSYSFPHIIYKLDNIYKVYTFGSTKREDIEKKLDNVREVYADAYIGQIYIPQKQIHYSSTENNGTKEVIDNMNSLIEILNQSSETLYKFINAEGTLEEYKKILINHQKLLAQMSEKINNVKLPKEFANVEDIKKMIEYQEKNILESLKVIEEGRDTYQLQNHFLDSLFRTIEVIKK</sequence>
<dbReference type="EMBL" id="JAHLQK010000006">
    <property type="protein sequence ID" value="MBU5677690.1"/>
    <property type="molecule type" value="Genomic_DNA"/>
</dbReference>
<dbReference type="RefSeq" id="WP_216418630.1">
    <property type="nucleotide sequence ID" value="NZ_JAHLQK010000006.1"/>
</dbReference>
<evidence type="ECO:0000313" key="1">
    <source>
        <dbReference type="EMBL" id="MBU5677690.1"/>
    </source>
</evidence>
<protein>
    <recommendedName>
        <fullName evidence="3">SPOR domain-containing protein</fullName>
    </recommendedName>
</protein>
<organism evidence="1 2">
    <name type="scientific">Alkaliphilus flagellatus</name>
    <dbReference type="NCBI Taxonomy" id="2841507"/>
    <lineage>
        <taxon>Bacteria</taxon>
        <taxon>Bacillati</taxon>
        <taxon>Bacillota</taxon>
        <taxon>Clostridia</taxon>
        <taxon>Peptostreptococcales</taxon>
        <taxon>Natronincolaceae</taxon>
        <taxon>Alkaliphilus</taxon>
    </lineage>
</organism>
<reference evidence="1 2" key="1">
    <citation type="submission" date="2021-06" db="EMBL/GenBank/DDBJ databases">
        <authorList>
            <person name="Sun Q."/>
            <person name="Li D."/>
        </authorList>
    </citation>
    <scope>NUCLEOTIDE SEQUENCE [LARGE SCALE GENOMIC DNA]</scope>
    <source>
        <strain evidence="1 2">MSJ-5</strain>
    </source>
</reference>
<name>A0ABS6G5D2_9FIRM</name>
<gene>
    <name evidence="1" type="ORF">KQI88_14815</name>
</gene>
<comment type="caution">
    <text evidence="1">The sequence shown here is derived from an EMBL/GenBank/DDBJ whole genome shotgun (WGS) entry which is preliminary data.</text>
</comment>